<organism evidence="3 4">
    <name type="scientific">Dunaliella salina</name>
    <name type="common">Green alga</name>
    <name type="synonym">Protococcus salinus</name>
    <dbReference type="NCBI Taxonomy" id="3046"/>
    <lineage>
        <taxon>Eukaryota</taxon>
        <taxon>Viridiplantae</taxon>
        <taxon>Chlorophyta</taxon>
        <taxon>core chlorophytes</taxon>
        <taxon>Chlorophyceae</taxon>
        <taxon>CS clade</taxon>
        <taxon>Chlamydomonadales</taxon>
        <taxon>Dunaliellaceae</taxon>
        <taxon>Dunaliella</taxon>
    </lineage>
</organism>
<gene>
    <name evidence="3" type="ORF">DUNSADRAFT_11405</name>
</gene>
<dbReference type="EMBL" id="MU069858">
    <property type="protein sequence ID" value="KAF5832660.1"/>
    <property type="molecule type" value="Genomic_DNA"/>
</dbReference>
<reference evidence="3" key="1">
    <citation type="submission" date="2017-08" db="EMBL/GenBank/DDBJ databases">
        <authorList>
            <person name="Polle J.E."/>
            <person name="Barry K."/>
            <person name="Cushman J."/>
            <person name="Schmutz J."/>
            <person name="Tran D."/>
            <person name="Hathwaick L.T."/>
            <person name="Yim W.C."/>
            <person name="Jenkins J."/>
            <person name="Mckie-Krisberg Z.M."/>
            <person name="Prochnik S."/>
            <person name="Lindquist E."/>
            <person name="Dockter R.B."/>
            <person name="Adam C."/>
            <person name="Molina H."/>
            <person name="Bunkerborg J."/>
            <person name="Jin E."/>
            <person name="Buchheim M."/>
            <person name="Magnuson J."/>
        </authorList>
    </citation>
    <scope>NUCLEOTIDE SEQUENCE</scope>
    <source>
        <strain evidence="3">CCAP 19/18</strain>
    </source>
</reference>
<name>A0ABQ7GDH7_DUNSA</name>
<feature type="compositionally biased region" description="Basic and acidic residues" evidence="1">
    <location>
        <begin position="12"/>
        <end position="25"/>
    </location>
</feature>
<evidence type="ECO:0000313" key="4">
    <source>
        <dbReference type="Proteomes" id="UP000815325"/>
    </source>
</evidence>
<dbReference type="SMART" id="SM00879">
    <property type="entry name" value="Brix"/>
    <property type="match status" value="1"/>
</dbReference>
<protein>
    <submittedName>
        <fullName evidence="3">Brix domain-containing protein</fullName>
    </submittedName>
</protein>
<dbReference type="PROSITE" id="PS50833">
    <property type="entry name" value="BRIX"/>
    <property type="match status" value="1"/>
</dbReference>
<feature type="region of interest" description="Disordered" evidence="1">
    <location>
        <begin position="1"/>
        <end position="26"/>
    </location>
</feature>
<feature type="compositionally biased region" description="Basic residues" evidence="1">
    <location>
        <begin position="1"/>
        <end position="11"/>
    </location>
</feature>
<dbReference type="Pfam" id="PF04427">
    <property type="entry name" value="Brix"/>
    <property type="match status" value="1"/>
</dbReference>
<keyword evidence="4" id="KW-1185">Reference proteome</keyword>
<dbReference type="Proteomes" id="UP000815325">
    <property type="component" value="Unassembled WGS sequence"/>
</dbReference>
<dbReference type="InterPro" id="IPR045112">
    <property type="entry name" value="PPAN-like"/>
</dbReference>
<sequence>MAKTRRRKKRTHVEDVPDPSKKPDPRTFVFRRGKHANLMADLEMDIRKMMMPNTALNLRESKRNMLRDFVSVAGPLGVTHFIMLTATESSNYMRVAKSPRGPTLALRIKGYSLARDVQSAQARPRAPPNAFQTPPLVVLNGFGGSAGAPQPEHLKLATVLLQAMFPPINVNKVKLSACHRVVLLTHDKNTGMISPQHYSISVAPSGIRKGLKHVHACILTASYVDVAELSELSPSIGQGHLCMWYIAVILCCGGE</sequence>
<feature type="domain" description="Brix" evidence="2">
    <location>
        <begin position="25"/>
        <end position="255"/>
    </location>
</feature>
<accession>A0ABQ7GDH7</accession>
<evidence type="ECO:0000259" key="2">
    <source>
        <dbReference type="PROSITE" id="PS50833"/>
    </source>
</evidence>
<proteinExistence type="predicted"/>
<comment type="caution">
    <text evidence="3">The sequence shown here is derived from an EMBL/GenBank/DDBJ whole genome shotgun (WGS) entry which is preliminary data.</text>
</comment>
<evidence type="ECO:0000313" key="3">
    <source>
        <dbReference type="EMBL" id="KAF5832660.1"/>
    </source>
</evidence>
<evidence type="ECO:0000256" key="1">
    <source>
        <dbReference type="SAM" id="MobiDB-lite"/>
    </source>
</evidence>
<dbReference type="PANTHER" id="PTHR12661">
    <property type="entry name" value="PETER PAN-RELATED"/>
    <property type="match status" value="1"/>
</dbReference>
<dbReference type="PANTHER" id="PTHR12661:SF5">
    <property type="entry name" value="SUPPRESSOR OF SWI4 1 HOMOLOG"/>
    <property type="match status" value="1"/>
</dbReference>
<dbReference type="InterPro" id="IPR007109">
    <property type="entry name" value="Brix"/>
</dbReference>